<dbReference type="Pfam" id="PF03547">
    <property type="entry name" value="Mem_trans"/>
    <property type="match status" value="1"/>
</dbReference>
<keyword evidence="3 10" id="KW-0812">Transmembrane</keyword>
<name>A0A445KFV7_GLYSO</name>
<dbReference type="GO" id="GO:0005789">
    <property type="term" value="C:endoplasmic reticulum membrane"/>
    <property type="evidence" value="ECO:0007669"/>
    <property type="project" value="UniProtKB-SubCell"/>
</dbReference>
<dbReference type="PANTHER" id="PTHR31651:SF11">
    <property type="entry name" value="AUXIN EFFLUX CARRIER FAMILY PROTEIN"/>
    <property type="match status" value="1"/>
</dbReference>
<evidence type="ECO:0000256" key="8">
    <source>
        <dbReference type="ARBA" id="ARBA00025100"/>
    </source>
</evidence>
<keyword evidence="6 10" id="KW-0472">Membrane</keyword>
<dbReference type="GO" id="GO:0080162">
    <property type="term" value="P:endoplasmic reticulum to cytosol auxin transport"/>
    <property type="evidence" value="ECO:0007669"/>
    <property type="project" value="InterPro"/>
</dbReference>
<comment type="function">
    <text evidence="8">Involved in cellular auxin homeostasis by regulating auxin metabolism. Regulates intracellular auxin accumulation at the endoplasmic reticulum and thus auxin availability for nuclear auxin signaling.</text>
</comment>
<dbReference type="PANTHER" id="PTHR31651">
    <property type="match status" value="1"/>
</dbReference>
<gene>
    <name evidence="11" type="ORF">D0Y65_016187</name>
</gene>
<sequence>MSPITLESTTRWYPLFQYVLVMQYAMPPAMNISTMAQLFEVGNEERSVILLWTYSAAAIALTAWLTFLLWLFLKVSSVPGFTASEAIRILFQKKENSSKDQLFYAEPYIMAVWLTILYRNSLSPLLF</sequence>
<evidence type="ECO:0000313" key="11">
    <source>
        <dbReference type="EMBL" id="RZC09744.1"/>
    </source>
</evidence>
<accession>A0A445KFV7</accession>
<evidence type="ECO:0000256" key="7">
    <source>
        <dbReference type="ARBA" id="ARBA00023294"/>
    </source>
</evidence>
<feature type="transmembrane region" description="Helical" evidence="10">
    <location>
        <begin position="12"/>
        <end position="29"/>
    </location>
</feature>
<evidence type="ECO:0000256" key="1">
    <source>
        <dbReference type="ARBA" id="ARBA00004477"/>
    </source>
</evidence>
<keyword evidence="4" id="KW-0256">Endoplasmic reticulum</keyword>
<keyword evidence="5 10" id="KW-1133">Transmembrane helix</keyword>
<evidence type="ECO:0000256" key="2">
    <source>
        <dbReference type="ARBA" id="ARBA00022448"/>
    </source>
</evidence>
<evidence type="ECO:0000256" key="10">
    <source>
        <dbReference type="SAM" id="Phobius"/>
    </source>
</evidence>
<dbReference type="Proteomes" id="UP000289340">
    <property type="component" value="Chromosome 6"/>
</dbReference>
<evidence type="ECO:0000256" key="3">
    <source>
        <dbReference type="ARBA" id="ARBA00022692"/>
    </source>
</evidence>
<evidence type="ECO:0000256" key="5">
    <source>
        <dbReference type="ARBA" id="ARBA00022989"/>
    </source>
</evidence>
<dbReference type="InterPro" id="IPR004776">
    <property type="entry name" value="Mem_transp_PIN-like"/>
</dbReference>
<evidence type="ECO:0000256" key="6">
    <source>
        <dbReference type="ARBA" id="ARBA00023136"/>
    </source>
</evidence>
<dbReference type="InterPro" id="IPR045033">
    <property type="entry name" value="PILS1/3/4/5/7"/>
</dbReference>
<dbReference type="EMBL" id="QZWG01000006">
    <property type="protein sequence ID" value="RZC09744.1"/>
    <property type="molecule type" value="Genomic_DNA"/>
</dbReference>
<comment type="similarity">
    <text evidence="9">Belongs to the auxin efflux carrier (TC 2.A.69.2) family.</text>
</comment>
<keyword evidence="2" id="KW-0813">Transport</keyword>
<dbReference type="AlphaFoldDB" id="A0A445KFV7"/>
<keyword evidence="7" id="KW-0927">Auxin signaling pathway</keyword>
<reference evidence="11 12" key="1">
    <citation type="submission" date="2018-09" db="EMBL/GenBank/DDBJ databases">
        <title>A high-quality reference genome of wild soybean provides a powerful tool to mine soybean genomes.</title>
        <authorList>
            <person name="Xie M."/>
            <person name="Chung C.Y.L."/>
            <person name="Li M.-W."/>
            <person name="Wong F.-L."/>
            <person name="Chan T.-F."/>
            <person name="Lam H.-M."/>
        </authorList>
    </citation>
    <scope>NUCLEOTIDE SEQUENCE [LARGE SCALE GENOMIC DNA]</scope>
    <source>
        <strain evidence="12">cv. W05</strain>
        <tissue evidence="11">Hypocotyl of etiolated seedlings</tissue>
    </source>
</reference>
<dbReference type="GO" id="GO:0009734">
    <property type="term" value="P:auxin-activated signaling pathway"/>
    <property type="evidence" value="ECO:0007669"/>
    <property type="project" value="UniProtKB-KW"/>
</dbReference>
<evidence type="ECO:0000313" key="12">
    <source>
        <dbReference type="Proteomes" id="UP000289340"/>
    </source>
</evidence>
<organism evidence="11 12">
    <name type="scientific">Glycine soja</name>
    <name type="common">Wild soybean</name>
    <dbReference type="NCBI Taxonomy" id="3848"/>
    <lineage>
        <taxon>Eukaryota</taxon>
        <taxon>Viridiplantae</taxon>
        <taxon>Streptophyta</taxon>
        <taxon>Embryophyta</taxon>
        <taxon>Tracheophyta</taxon>
        <taxon>Spermatophyta</taxon>
        <taxon>Magnoliopsida</taxon>
        <taxon>eudicotyledons</taxon>
        <taxon>Gunneridae</taxon>
        <taxon>Pentapetalae</taxon>
        <taxon>rosids</taxon>
        <taxon>fabids</taxon>
        <taxon>Fabales</taxon>
        <taxon>Fabaceae</taxon>
        <taxon>Papilionoideae</taxon>
        <taxon>50 kb inversion clade</taxon>
        <taxon>NPAAA clade</taxon>
        <taxon>indigoferoid/millettioid clade</taxon>
        <taxon>Phaseoleae</taxon>
        <taxon>Glycine</taxon>
        <taxon>Glycine subgen. Soja</taxon>
    </lineage>
</organism>
<protein>
    <submittedName>
        <fullName evidence="11">Protein PIN-LIKES 3</fullName>
    </submittedName>
</protein>
<comment type="caution">
    <text evidence="11">The sequence shown here is derived from an EMBL/GenBank/DDBJ whole genome shotgun (WGS) entry which is preliminary data.</text>
</comment>
<proteinExistence type="inferred from homology"/>
<feature type="transmembrane region" description="Helical" evidence="10">
    <location>
        <begin position="49"/>
        <end position="73"/>
    </location>
</feature>
<evidence type="ECO:0000256" key="9">
    <source>
        <dbReference type="ARBA" id="ARBA00025752"/>
    </source>
</evidence>
<evidence type="ECO:0000256" key="4">
    <source>
        <dbReference type="ARBA" id="ARBA00022824"/>
    </source>
</evidence>
<keyword evidence="12" id="KW-1185">Reference proteome</keyword>
<comment type="subcellular location">
    <subcellularLocation>
        <location evidence="1">Endoplasmic reticulum membrane</location>
        <topology evidence="1">Multi-pass membrane protein</topology>
    </subcellularLocation>
</comment>